<accession>A0ABM1NGC9</accession>
<dbReference type="Proteomes" id="UP000695000">
    <property type="component" value="Unplaced"/>
</dbReference>
<gene>
    <name evidence="2" type="primary">LOC108569009</name>
</gene>
<dbReference type="PANTHER" id="PTHR13639:SF2">
    <property type="entry name" value="CYTOCHROME C OXIDASE ASSEMBLY FACTOR 4 HOMOLOG, MITOCHONDRIAL"/>
    <property type="match status" value="1"/>
</dbReference>
<dbReference type="RefSeq" id="XP_017785879.1">
    <property type="nucleotide sequence ID" value="XM_017930390.1"/>
</dbReference>
<dbReference type="GeneID" id="108569009"/>
<dbReference type="PANTHER" id="PTHR13639">
    <property type="entry name" value="CYTOCHROME C OXIDASE ASSEMBLY FACTOR 4 HOMOLOG, MITOCHONDRIAL"/>
    <property type="match status" value="1"/>
</dbReference>
<sequence>MSGKHGTEEITDPVEQMLKRTGCIDLHYKVQECIAETQDWRKCQDQVSIFKECMNKYVEKQRSKINNY</sequence>
<dbReference type="InterPro" id="IPR039870">
    <property type="entry name" value="Coa4-like"/>
</dbReference>
<evidence type="ECO:0000313" key="2">
    <source>
        <dbReference type="RefSeq" id="XP_017785879.1"/>
    </source>
</evidence>
<evidence type="ECO:0000313" key="1">
    <source>
        <dbReference type="Proteomes" id="UP000695000"/>
    </source>
</evidence>
<protein>
    <submittedName>
        <fullName evidence="2">Cytochrome c oxidase assembly factor 4 homolog, mitochondrial</fullName>
    </submittedName>
</protein>
<organism evidence="1 2">
    <name type="scientific">Nicrophorus vespilloides</name>
    <name type="common">Boreal carrion beetle</name>
    <dbReference type="NCBI Taxonomy" id="110193"/>
    <lineage>
        <taxon>Eukaryota</taxon>
        <taxon>Metazoa</taxon>
        <taxon>Ecdysozoa</taxon>
        <taxon>Arthropoda</taxon>
        <taxon>Hexapoda</taxon>
        <taxon>Insecta</taxon>
        <taxon>Pterygota</taxon>
        <taxon>Neoptera</taxon>
        <taxon>Endopterygota</taxon>
        <taxon>Coleoptera</taxon>
        <taxon>Polyphaga</taxon>
        <taxon>Staphyliniformia</taxon>
        <taxon>Silphidae</taxon>
        <taxon>Nicrophorinae</taxon>
        <taxon>Nicrophorus</taxon>
    </lineage>
</organism>
<keyword evidence="1" id="KW-1185">Reference proteome</keyword>
<proteinExistence type="predicted"/>
<name>A0ABM1NGC9_NICVS</name>
<reference evidence="2" key="1">
    <citation type="submission" date="2025-08" db="UniProtKB">
        <authorList>
            <consortium name="RefSeq"/>
        </authorList>
    </citation>
    <scope>IDENTIFICATION</scope>
    <source>
        <tissue evidence="2">Whole Larva</tissue>
    </source>
</reference>